<sequence>MATTAPLAEPQARYDSLLATVNSLECTYRAGIKFKHSNWDGGAKKFLNVYMGILGALDQVKIEICREEDFKQVEGLWPKFLVLGGRVNKLLDWTAAYIGKYTIMYRPVYKELYAAVLGLSKNADHGEELFDHIIQMNEVLERIRPAPALSWLEDGSDLKPCAEFEAVYAEFGQLEKDPHNFQQQQESYVLRSYDLLCRALRALTLPEHMANPQHEEDNFFHNDRRPTYVEFPYGSDEFLYGFGARKGIFEVKANMGGAIPQEHESRVNYTWKWLAARVPLYRPPGYAEMRRKAEEEAEANARKEAEKKTAKLQSSKKNKKGRESRKRKKSKKSKKNKKNDKNDKTGAPVLPTPPGERDPNERPVAGSSKRGRGRGSGRGSRWGRARRRA</sequence>
<proteinExistence type="predicted"/>
<name>A0A9W8N496_9PEZI</name>
<feature type="compositionally biased region" description="Basic and acidic residues" evidence="1">
    <location>
        <begin position="298"/>
        <end position="309"/>
    </location>
</feature>
<accession>A0A9W8N496</accession>
<dbReference type="AlphaFoldDB" id="A0A9W8N496"/>
<protein>
    <submittedName>
        <fullName evidence="2">Uncharacterized protein</fullName>
    </submittedName>
</protein>
<evidence type="ECO:0000256" key="1">
    <source>
        <dbReference type="SAM" id="MobiDB-lite"/>
    </source>
</evidence>
<reference evidence="2" key="1">
    <citation type="submission" date="2022-07" db="EMBL/GenBank/DDBJ databases">
        <title>Genome Sequence of Xylaria arbuscula.</title>
        <authorList>
            <person name="Buettner E."/>
        </authorList>
    </citation>
    <scope>NUCLEOTIDE SEQUENCE</scope>
    <source>
        <strain evidence="2">VT107</strain>
    </source>
</reference>
<dbReference type="EMBL" id="JANPWZ010003136">
    <property type="protein sequence ID" value="KAJ3554110.1"/>
    <property type="molecule type" value="Genomic_DNA"/>
</dbReference>
<feature type="compositionally biased region" description="Basic residues" evidence="1">
    <location>
        <begin position="369"/>
        <end position="389"/>
    </location>
</feature>
<feature type="compositionally biased region" description="Basic residues" evidence="1">
    <location>
        <begin position="314"/>
        <end position="338"/>
    </location>
</feature>
<organism evidence="2 3">
    <name type="scientific">Xylaria arbuscula</name>
    <dbReference type="NCBI Taxonomy" id="114810"/>
    <lineage>
        <taxon>Eukaryota</taxon>
        <taxon>Fungi</taxon>
        <taxon>Dikarya</taxon>
        <taxon>Ascomycota</taxon>
        <taxon>Pezizomycotina</taxon>
        <taxon>Sordariomycetes</taxon>
        <taxon>Xylariomycetidae</taxon>
        <taxon>Xylariales</taxon>
        <taxon>Xylariaceae</taxon>
        <taxon>Xylaria</taxon>
    </lineage>
</organism>
<feature type="region of interest" description="Disordered" evidence="1">
    <location>
        <begin position="298"/>
        <end position="389"/>
    </location>
</feature>
<keyword evidence="3" id="KW-1185">Reference proteome</keyword>
<dbReference type="VEuPathDB" id="FungiDB:F4678DRAFT_473710"/>
<evidence type="ECO:0000313" key="3">
    <source>
        <dbReference type="Proteomes" id="UP001148614"/>
    </source>
</evidence>
<comment type="caution">
    <text evidence="2">The sequence shown here is derived from an EMBL/GenBank/DDBJ whole genome shotgun (WGS) entry which is preliminary data.</text>
</comment>
<gene>
    <name evidence="2" type="ORF">NPX13_g10704</name>
</gene>
<evidence type="ECO:0000313" key="2">
    <source>
        <dbReference type="EMBL" id="KAJ3554110.1"/>
    </source>
</evidence>
<dbReference type="Proteomes" id="UP001148614">
    <property type="component" value="Unassembled WGS sequence"/>
</dbReference>